<dbReference type="SMART" id="SM00382">
    <property type="entry name" value="AAA"/>
    <property type="match status" value="1"/>
</dbReference>
<comment type="subcellular location">
    <subcellularLocation>
        <location evidence="1">Cell membrane</location>
        <topology evidence="1">Peripheral membrane protein</topology>
    </subcellularLocation>
</comment>
<evidence type="ECO:0000256" key="2">
    <source>
        <dbReference type="ARBA" id="ARBA00022448"/>
    </source>
</evidence>
<protein>
    <submittedName>
        <fullName evidence="7">ABC transporter ATPase domain</fullName>
    </submittedName>
</protein>
<dbReference type="InterPro" id="IPR027417">
    <property type="entry name" value="P-loop_NTPase"/>
</dbReference>
<dbReference type="Gene3D" id="3.40.50.300">
    <property type="entry name" value="P-loop containing nucleotide triphosphate hydrolases"/>
    <property type="match status" value="1"/>
</dbReference>
<evidence type="ECO:0000256" key="1">
    <source>
        <dbReference type="ARBA" id="ARBA00004202"/>
    </source>
</evidence>
<sequence length="317" mass="33254">MTVPETMIEAVDLGKRFGAVTALAEVNLAVPRGSVLGLLGHNGAGKTTLVNIFGTLAHPSSGSARIAGLDVVDQAAKVRSLIGLTGQFAALDEKISGLDNLVMIGRLLGAGRREARRRADELVELFDLTAVGTRLARTYSGGMRRRLDLALGLVGRPEVIVLDEPTSGMDPTSRLGLWQTVQEMARNGSTVLLTTQHLDEADRLADVITVLSGGRVVATGTPAELKARVGRRAVTVRLPAPEMTRAVAALRVAGLHPVRGEEPGTGLTVAVEAAREITAVVRALDAAGIEAEELGLTEPGLDEVYLFVMNNGVAHSS</sequence>
<dbReference type="SUPFAM" id="SSF52540">
    <property type="entry name" value="P-loop containing nucleoside triphosphate hydrolases"/>
    <property type="match status" value="1"/>
</dbReference>
<dbReference type="AlphaFoldDB" id="A0A1V0D9A0"/>
<keyword evidence="2" id="KW-0813">Transport</keyword>
<dbReference type="InterPro" id="IPR003439">
    <property type="entry name" value="ABC_transporter-like_ATP-bd"/>
</dbReference>
<evidence type="ECO:0000313" key="7">
    <source>
        <dbReference type="EMBL" id="ARA91557.1"/>
    </source>
</evidence>
<dbReference type="PROSITE" id="PS50893">
    <property type="entry name" value="ABC_TRANSPORTER_2"/>
    <property type="match status" value="1"/>
</dbReference>
<dbReference type="GO" id="GO:0046677">
    <property type="term" value="P:response to antibiotic"/>
    <property type="evidence" value="ECO:0007669"/>
    <property type="project" value="UniProtKB-KW"/>
</dbReference>
<dbReference type="GO" id="GO:0016887">
    <property type="term" value="F:ATP hydrolysis activity"/>
    <property type="evidence" value="ECO:0007669"/>
    <property type="project" value="InterPro"/>
</dbReference>
<dbReference type="InterPro" id="IPR003593">
    <property type="entry name" value="AAA+_ATPase"/>
</dbReference>
<dbReference type="InterPro" id="IPR050763">
    <property type="entry name" value="ABC_transporter_ATP-binding"/>
</dbReference>
<dbReference type="PANTHER" id="PTHR42711">
    <property type="entry name" value="ABC TRANSPORTER ATP-BINDING PROTEIN"/>
    <property type="match status" value="1"/>
</dbReference>
<dbReference type="Pfam" id="PF00005">
    <property type="entry name" value="ABC_tran"/>
    <property type="match status" value="1"/>
</dbReference>
<name>A0A1V0D9A0_9PSEU</name>
<dbReference type="EMBL" id="KX379999">
    <property type="protein sequence ID" value="ARA91557.1"/>
    <property type="molecule type" value="Genomic_DNA"/>
</dbReference>
<proteinExistence type="predicted"/>
<organism evidence="7">
    <name type="scientific">Actinoalloteichus fjordicus</name>
    <dbReference type="NCBI Taxonomy" id="1612552"/>
    <lineage>
        <taxon>Bacteria</taxon>
        <taxon>Bacillati</taxon>
        <taxon>Actinomycetota</taxon>
        <taxon>Actinomycetes</taxon>
        <taxon>Pseudonocardiales</taxon>
        <taxon>Pseudonocardiaceae</taxon>
        <taxon>Actinoalloteichus</taxon>
    </lineage>
</organism>
<dbReference type="InterPro" id="IPR017871">
    <property type="entry name" value="ABC_transporter-like_CS"/>
</dbReference>
<keyword evidence="5" id="KW-0046">Antibiotic resistance</keyword>
<dbReference type="PANTHER" id="PTHR42711:SF19">
    <property type="entry name" value="DOXORUBICIN RESISTANCE ATP-BINDING PROTEIN DRRA"/>
    <property type="match status" value="1"/>
</dbReference>
<evidence type="ECO:0000256" key="5">
    <source>
        <dbReference type="ARBA" id="ARBA00023251"/>
    </source>
</evidence>
<evidence type="ECO:0000259" key="6">
    <source>
        <dbReference type="PROSITE" id="PS50893"/>
    </source>
</evidence>
<keyword evidence="3" id="KW-0547">Nucleotide-binding</keyword>
<accession>A0A1V0D9A0</accession>
<dbReference type="PROSITE" id="PS00211">
    <property type="entry name" value="ABC_TRANSPORTER_1"/>
    <property type="match status" value="1"/>
</dbReference>
<dbReference type="RefSeq" id="WP_318533293.1">
    <property type="nucleotide sequence ID" value="NZ_CP016076.1"/>
</dbReference>
<dbReference type="GO" id="GO:0005886">
    <property type="term" value="C:plasma membrane"/>
    <property type="evidence" value="ECO:0007669"/>
    <property type="project" value="UniProtKB-SubCell"/>
</dbReference>
<evidence type="ECO:0000256" key="4">
    <source>
        <dbReference type="ARBA" id="ARBA00022840"/>
    </source>
</evidence>
<reference evidence="7" key="1">
    <citation type="submission" date="2016-06" db="EMBL/GenBank/DDBJ databases">
        <title>Heterologous expression of lasso peptides from actinobacteria using a SARP-dependent system.</title>
        <authorList>
            <person name="Zotchev S.B."/>
            <person name="Li Y."/>
        </authorList>
    </citation>
    <scope>NUCLEOTIDE SEQUENCE</scope>
    <source>
        <strain evidence="7">ADI 127-17</strain>
    </source>
</reference>
<feature type="domain" description="ABC transporter" evidence="6">
    <location>
        <begin position="8"/>
        <end position="238"/>
    </location>
</feature>
<keyword evidence="4" id="KW-0067">ATP-binding</keyword>
<evidence type="ECO:0000256" key="3">
    <source>
        <dbReference type="ARBA" id="ARBA00022741"/>
    </source>
</evidence>
<dbReference type="GO" id="GO:0005524">
    <property type="term" value="F:ATP binding"/>
    <property type="evidence" value="ECO:0007669"/>
    <property type="project" value="UniProtKB-KW"/>
</dbReference>